<evidence type="ECO:0000313" key="1">
    <source>
        <dbReference type="EMBL" id="KAL1258462.1"/>
    </source>
</evidence>
<name>A0ABR3M3M5_9TELE</name>
<proteinExistence type="predicted"/>
<keyword evidence="2" id="KW-1185">Reference proteome</keyword>
<comment type="caution">
    <text evidence="1">The sequence shown here is derived from an EMBL/GenBank/DDBJ whole genome shotgun (WGS) entry which is preliminary data.</text>
</comment>
<organism evidence="1 2">
    <name type="scientific">Cirrhinus molitorella</name>
    <name type="common">mud carp</name>
    <dbReference type="NCBI Taxonomy" id="172907"/>
    <lineage>
        <taxon>Eukaryota</taxon>
        <taxon>Metazoa</taxon>
        <taxon>Chordata</taxon>
        <taxon>Craniata</taxon>
        <taxon>Vertebrata</taxon>
        <taxon>Euteleostomi</taxon>
        <taxon>Actinopterygii</taxon>
        <taxon>Neopterygii</taxon>
        <taxon>Teleostei</taxon>
        <taxon>Ostariophysi</taxon>
        <taxon>Cypriniformes</taxon>
        <taxon>Cyprinidae</taxon>
        <taxon>Labeoninae</taxon>
        <taxon>Labeonini</taxon>
        <taxon>Cirrhinus</taxon>
    </lineage>
</organism>
<dbReference type="EMBL" id="JAYMGO010000017">
    <property type="protein sequence ID" value="KAL1258462.1"/>
    <property type="molecule type" value="Genomic_DNA"/>
</dbReference>
<evidence type="ECO:0000313" key="2">
    <source>
        <dbReference type="Proteomes" id="UP001558613"/>
    </source>
</evidence>
<reference evidence="1 2" key="1">
    <citation type="submission" date="2023-09" db="EMBL/GenBank/DDBJ databases">
        <authorList>
            <person name="Wang M."/>
        </authorList>
    </citation>
    <scope>NUCLEOTIDE SEQUENCE [LARGE SCALE GENOMIC DNA]</scope>
    <source>
        <strain evidence="1">GT-2023</strain>
        <tissue evidence="1">Liver</tissue>
    </source>
</reference>
<sequence>MIKQGSQVITTHCQTQGPLIQMQSEVSKRSVPFAGGPRSTLETLARRLPQGHREDVTALTLQACMGTFASVRTAALQ</sequence>
<protein>
    <submittedName>
        <fullName evidence="1">Uncharacterized protein</fullName>
    </submittedName>
</protein>
<accession>A0ABR3M3M5</accession>
<gene>
    <name evidence="1" type="ORF">QQF64_011706</name>
</gene>
<dbReference type="Proteomes" id="UP001558613">
    <property type="component" value="Unassembled WGS sequence"/>
</dbReference>